<name>A0ACC2GTG8_DALPE</name>
<keyword evidence="2" id="KW-1185">Reference proteome</keyword>
<proteinExistence type="predicted"/>
<accession>A0ACC2GTG8</accession>
<comment type="caution">
    <text evidence="1">The sequence shown here is derived from an EMBL/GenBank/DDBJ whole genome shotgun (WGS) entry which is preliminary data.</text>
</comment>
<dbReference type="EMBL" id="CM055736">
    <property type="protein sequence ID" value="KAJ8006939.1"/>
    <property type="molecule type" value="Genomic_DNA"/>
</dbReference>
<protein>
    <submittedName>
        <fullName evidence="1">Uncharacterized protein</fullName>
    </submittedName>
</protein>
<reference evidence="1" key="1">
    <citation type="submission" date="2021-05" db="EMBL/GenBank/DDBJ databases">
        <authorList>
            <person name="Pan Q."/>
            <person name="Jouanno E."/>
            <person name="Zahm M."/>
            <person name="Klopp C."/>
            <person name="Cabau C."/>
            <person name="Louis A."/>
            <person name="Berthelot C."/>
            <person name="Parey E."/>
            <person name="Roest Crollius H."/>
            <person name="Montfort J."/>
            <person name="Robinson-Rechavi M."/>
            <person name="Bouchez O."/>
            <person name="Lampietro C."/>
            <person name="Lopez Roques C."/>
            <person name="Donnadieu C."/>
            <person name="Postlethwait J."/>
            <person name="Bobe J."/>
            <person name="Dillon D."/>
            <person name="Chandos A."/>
            <person name="von Hippel F."/>
            <person name="Guiguen Y."/>
        </authorList>
    </citation>
    <scope>NUCLEOTIDE SEQUENCE</scope>
    <source>
        <strain evidence="1">YG-Jan2019</strain>
    </source>
</reference>
<gene>
    <name evidence="1" type="ORF">DPEC_G00112410</name>
</gene>
<dbReference type="Proteomes" id="UP001157502">
    <property type="component" value="Chromosome 9"/>
</dbReference>
<evidence type="ECO:0000313" key="2">
    <source>
        <dbReference type="Proteomes" id="UP001157502"/>
    </source>
</evidence>
<evidence type="ECO:0000313" key="1">
    <source>
        <dbReference type="EMBL" id="KAJ8006939.1"/>
    </source>
</evidence>
<organism evidence="1 2">
    <name type="scientific">Dallia pectoralis</name>
    <name type="common">Alaska blackfish</name>
    <dbReference type="NCBI Taxonomy" id="75939"/>
    <lineage>
        <taxon>Eukaryota</taxon>
        <taxon>Metazoa</taxon>
        <taxon>Chordata</taxon>
        <taxon>Craniata</taxon>
        <taxon>Vertebrata</taxon>
        <taxon>Euteleostomi</taxon>
        <taxon>Actinopterygii</taxon>
        <taxon>Neopterygii</taxon>
        <taxon>Teleostei</taxon>
        <taxon>Protacanthopterygii</taxon>
        <taxon>Esociformes</taxon>
        <taxon>Umbridae</taxon>
        <taxon>Dallia</taxon>
    </lineage>
</organism>
<sequence>MNNLSERKPTRLPYQSAGAGSLCGEADPKPYLSIRKTGSKRSSGVRGCQSDFPSGPAIRWGMEAAWVSLEKREYRRVYSLTLPLFRSGNLDCPRTRESGAMAAEARGDEEEETGHWVKTRKEKRQLVKRGACE</sequence>